<dbReference type="SMART" id="SM00320">
    <property type="entry name" value="WD40"/>
    <property type="match status" value="14"/>
</dbReference>
<dbReference type="PROSITE" id="PS50294">
    <property type="entry name" value="WD_REPEATS_REGION"/>
    <property type="match status" value="12"/>
</dbReference>
<feature type="repeat" description="WD" evidence="3">
    <location>
        <begin position="968"/>
        <end position="1000"/>
    </location>
</feature>
<dbReference type="SUPFAM" id="SSF50978">
    <property type="entry name" value="WD40 repeat-like"/>
    <property type="match status" value="2"/>
</dbReference>
<feature type="repeat" description="WD" evidence="3">
    <location>
        <begin position="1091"/>
        <end position="1125"/>
    </location>
</feature>
<accession>A0ABT2MLX1</accession>
<dbReference type="PRINTS" id="PR00320">
    <property type="entry name" value="GPROTEINBRPT"/>
</dbReference>
<dbReference type="PANTHER" id="PTHR19848">
    <property type="entry name" value="WD40 REPEAT PROTEIN"/>
    <property type="match status" value="1"/>
</dbReference>
<dbReference type="PROSITE" id="PS50082">
    <property type="entry name" value="WD_REPEATS_2"/>
    <property type="match status" value="13"/>
</dbReference>
<feature type="repeat" description="WD" evidence="3">
    <location>
        <begin position="886"/>
        <end position="920"/>
    </location>
</feature>
<dbReference type="EMBL" id="JAMXFF010000001">
    <property type="protein sequence ID" value="MCT7964980.1"/>
    <property type="molecule type" value="Genomic_DNA"/>
</dbReference>
<dbReference type="CDD" id="cd00200">
    <property type="entry name" value="WD40"/>
    <property type="match status" value="2"/>
</dbReference>
<evidence type="ECO:0000256" key="3">
    <source>
        <dbReference type="PROSITE-ProRule" id="PRU00221"/>
    </source>
</evidence>
<proteinExistence type="predicted"/>
<feature type="repeat" description="WD" evidence="3">
    <location>
        <begin position="681"/>
        <end position="722"/>
    </location>
</feature>
<evidence type="ECO:0000256" key="2">
    <source>
        <dbReference type="ARBA" id="ARBA00022737"/>
    </source>
</evidence>
<dbReference type="Gene3D" id="2.130.10.10">
    <property type="entry name" value="YVTN repeat-like/Quinoprotein amine dehydrogenase"/>
    <property type="match status" value="3"/>
</dbReference>
<feature type="repeat" description="WD" evidence="3">
    <location>
        <begin position="763"/>
        <end position="795"/>
    </location>
</feature>
<dbReference type="Proteomes" id="UP001525890">
    <property type="component" value="Unassembled WGS sequence"/>
</dbReference>
<feature type="repeat" description="WD" evidence="3">
    <location>
        <begin position="845"/>
        <end position="886"/>
    </location>
</feature>
<dbReference type="InterPro" id="IPR015943">
    <property type="entry name" value="WD40/YVTN_repeat-like_dom_sf"/>
</dbReference>
<reference evidence="4 5" key="1">
    <citation type="journal article" date="2022" name="Front. Microbiol.">
        <title>High genomic differentiation and limited gene flow indicate recent cryptic speciation within the genus Laspinema (cyanobacteria).</title>
        <authorList>
            <person name="Stanojkovic A."/>
            <person name="Skoupy S."/>
            <person name="Skaloud P."/>
            <person name="Dvorak P."/>
        </authorList>
    </citation>
    <scope>NUCLEOTIDE SEQUENCE [LARGE SCALE GENOMIC DNA]</scope>
    <source>
        <strain evidence="4 5">D2a</strain>
    </source>
</reference>
<evidence type="ECO:0000313" key="4">
    <source>
        <dbReference type="EMBL" id="MCT7964980.1"/>
    </source>
</evidence>
<feature type="repeat" description="WD" evidence="3">
    <location>
        <begin position="1009"/>
        <end position="1040"/>
    </location>
</feature>
<comment type="caution">
    <text evidence="4">The sequence shown here is derived from an EMBL/GenBank/DDBJ whole genome shotgun (WGS) entry which is preliminary data.</text>
</comment>
<feature type="repeat" description="WD" evidence="3">
    <location>
        <begin position="804"/>
        <end position="839"/>
    </location>
</feature>
<keyword evidence="1 3" id="KW-0853">WD repeat</keyword>
<feature type="repeat" description="WD" evidence="3">
    <location>
        <begin position="1050"/>
        <end position="1082"/>
    </location>
</feature>
<dbReference type="InterPro" id="IPR036322">
    <property type="entry name" value="WD40_repeat_dom_sf"/>
</dbReference>
<gene>
    <name evidence="4" type="ORF">NG799_01370</name>
</gene>
<dbReference type="Gene3D" id="3.40.50.300">
    <property type="entry name" value="P-loop containing nucleotide triphosphate hydrolases"/>
    <property type="match status" value="1"/>
</dbReference>
<dbReference type="InterPro" id="IPR020472">
    <property type="entry name" value="WD40_PAC1"/>
</dbReference>
<feature type="repeat" description="WD" evidence="3">
    <location>
        <begin position="722"/>
        <end position="753"/>
    </location>
</feature>
<dbReference type="SUPFAM" id="SSF52540">
    <property type="entry name" value="P-loop containing nucleoside triphosphate hydrolases"/>
    <property type="match status" value="1"/>
</dbReference>
<dbReference type="PANTHER" id="PTHR19848:SF8">
    <property type="entry name" value="F-BOX AND WD REPEAT DOMAIN CONTAINING 7"/>
    <property type="match status" value="1"/>
</dbReference>
<feature type="repeat" description="WD" evidence="3">
    <location>
        <begin position="558"/>
        <end position="590"/>
    </location>
</feature>
<dbReference type="InterPro" id="IPR027417">
    <property type="entry name" value="P-loop_NTPase"/>
</dbReference>
<evidence type="ECO:0000313" key="5">
    <source>
        <dbReference type="Proteomes" id="UP001525890"/>
    </source>
</evidence>
<dbReference type="Pfam" id="PF14516">
    <property type="entry name" value="AAA_35"/>
    <property type="match status" value="1"/>
</dbReference>
<feature type="repeat" description="WD" evidence="3">
    <location>
        <begin position="640"/>
        <end position="672"/>
    </location>
</feature>
<dbReference type="RefSeq" id="WP_368004728.1">
    <property type="nucleotide sequence ID" value="NZ_JAMXFF010000001.1"/>
</dbReference>
<name>A0ABT2MLX1_9CYAN</name>
<evidence type="ECO:0000256" key="1">
    <source>
        <dbReference type="ARBA" id="ARBA00022574"/>
    </source>
</evidence>
<protein>
    <submittedName>
        <fullName evidence="4">AAA-like domain-containing protein</fullName>
    </submittedName>
</protein>
<keyword evidence="5" id="KW-1185">Reference proteome</keyword>
<organism evidence="4 5">
    <name type="scientific">Laspinema palackyanum D2a</name>
    <dbReference type="NCBI Taxonomy" id="2953684"/>
    <lineage>
        <taxon>Bacteria</taxon>
        <taxon>Bacillati</taxon>
        <taxon>Cyanobacteriota</taxon>
        <taxon>Cyanophyceae</taxon>
        <taxon>Oscillatoriophycideae</taxon>
        <taxon>Oscillatoriales</taxon>
        <taxon>Laspinemataceae</taxon>
        <taxon>Laspinema</taxon>
        <taxon>Laspinema palackyanum</taxon>
    </lineage>
</organism>
<dbReference type="InterPro" id="IPR001680">
    <property type="entry name" value="WD40_rpt"/>
</dbReference>
<dbReference type="Pfam" id="PF00400">
    <property type="entry name" value="WD40"/>
    <property type="match status" value="14"/>
</dbReference>
<keyword evidence="2" id="KW-0677">Repeat</keyword>
<feature type="repeat" description="WD" evidence="3">
    <location>
        <begin position="599"/>
        <end position="631"/>
    </location>
</feature>
<sequence>MPVVQNSDFAYQVGGSLPFNAPTYVRRKADETLFQELVKGEFCYVFNARQMGKSSLRVQTTHRLQSIGIRCGVIDVTAIGTQEVTPEQWYGSMVGLLTKAFRLEVNLLSWWRDRAHCSYVNRLSDFLETILLAQVHEPIVIFIDEIDSILSLNFSTDDFFALIRACYNRRADNKDYSRLAFALFGVATPADLISDGSRTPFNIGKGIELEGFVFQKNSPLLAGLSEQFADPQLALKRILYWSGGQPFLTQKLCQMISRHSGENYPQLTPDFINSLVERNLIENWKGNDEPEHFKTICDRLLYSGQRVGRLLGLYQKILLHSEESETSSGFELIAADDSPEQTELILTGLIEKREDILKIKNPIYQKIFSFEWVANQLANLRPYSQAIDAWIVSGYQDKSWLLRGKALRDILDWSQGKSLSNLDYQFLAASQELDREETHRTLEAERLKEVEARLQLEQRHLKRQNLLLGVVSIAMIVASSLGVLAYHQYQQTALSELQAITLSSEALFASNKSFNALLQAIKGKERSEQFKNLAPELANSMNAALWQVILSIQESNRLNGHTAAVLAVDYSPDGQEIVTAGVDGTLKIWQRDGKLLHTLTGHQAVVRTVKFSPNGEFIASSGDDKRVKFWKRDGTLLSSVQANTSGIWSLDFSPDGEQVISGGSDSIVEAWNSQGELVTRFQGETTGIRAVAFSPDGQTVAAGKIDNAIQLWNADGSRLRELIGHPAPIYAIAFSPDNTLLASATVDGMINIWTREGTLLHTVKGHDATVKELRFSPDSSILASVSWDKTLKLWKRDGTLISTLQGHDAAIWGMAFSPDGEEIASAGADNVAILWKTRSIFQQQLYALNGLVRGLSLSADGKVIGTSGSDKTFHLWQLDGTKLRTVEGHTAAVVNIDFHPTQEIIASVSEDKTLKIWKLDGTLLQSFDDANAALLSVDWDFNGERLAAGDANGVIWLWSRKQGFIKPLTGHTAPTWSVEFSPDGQLLASGSNDSTIRLWNPSGQLLKTLNGHDAAVWKVTFSPDGEMIASGSGDMTAKLWRKDGTLIKTLTGHTAAVWGIDFSPDGSLIATSSIDETIKIWSREGVLLRTLTGHQAGVRAVAFHPTLPILASVADEQVMTFWHLDRLLNLDPLTYACNWVRNYLKTNPSVPADEAKLCTRQFSPNR</sequence>